<proteinExistence type="predicted"/>
<sequence length="80" mass="9142">MFLKHFRSGDLVEVLTVDDLYNPCTKEIIGRYHAGEELQDPETFLKSELIFTSGEALPICWLDSHYQERTRRSVAAIAIG</sequence>
<dbReference type="Proteomes" id="UP001050975">
    <property type="component" value="Unassembled WGS sequence"/>
</dbReference>
<dbReference type="EMBL" id="BLAY01000045">
    <property type="protein sequence ID" value="GET38449.1"/>
    <property type="molecule type" value="Genomic_DNA"/>
</dbReference>
<gene>
    <name evidence="1" type="ORF">MiSe_32070</name>
</gene>
<dbReference type="AlphaFoldDB" id="A0AAV3X8E0"/>
<name>A0AAV3X8E0_9CYAN</name>
<accession>A0AAV3X8E0</accession>
<evidence type="ECO:0008006" key="3">
    <source>
        <dbReference type="Google" id="ProtNLM"/>
    </source>
</evidence>
<evidence type="ECO:0000313" key="1">
    <source>
        <dbReference type="EMBL" id="GET38449.1"/>
    </source>
</evidence>
<evidence type="ECO:0000313" key="2">
    <source>
        <dbReference type="Proteomes" id="UP001050975"/>
    </source>
</evidence>
<keyword evidence="2" id="KW-1185">Reference proteome</keyword>
<organism evidence="1 2">
    <name type="scientific">Microseira wollei NIES-4236</name>
    <dbReference type="NCBI Taxonomy" id="2530354"/>
    <lineage>
        <taxon>Bacteria</taxon>
        <taxon>Bacillati</taxon>
        <taxon>Cyanobacteriota</taxon>
        <taxon>Cyanophyceae</taxon>
        <taxon>Oscillatoriophycideae</taxon>
        <taxon>Aerosakkonematales</taxon>
        <taxon>Aerosakkonemataceae</taxon>
        <taxon>Microseira</taxon>
    </lineage>
</organism>
<protein>
    <recommendedName>
        <fullName evidence="3">Acetyltransferase</fullName>
    </recommendedName>
</protein>
<reference evidence="1" key="1">
    <citation type="submission" date="2019-10" db="EMBL/GenBank/DDBJ databases">
        <title>Draft genome sequece of Microseira wollei NIES-4236.</title>
        <authorList>
            <person name="Yamaguchi H."/>
            <person name="Suzuki S."/>
            <person name="Kawachi M."/>
        </authorList>
    </citation>
    <scope>NUCLEOTIDE SEQUENCE</scope>
    <source>
        <strain evidence="1">NIES-4236</strain>
    </source>
</reference>
<dbReference type="RefSeq" id="WP_226582016.1">
    <property type="nucleotide sequence ID" value="NZ_BLAY01000045.1"/>
</dbReference>
<comment type="caution">
    <text evidence="1">The sequence shown here is derived from an EMBL/GenBank/DDBJ whole genome shotgun (WGS) entry which is preliminary data.</text>
</comment>